<dbReference type="EMBL" id="LSTO01000001">
    <property type="protein sequence ID" value="OWW22609.1"/>
    <property type="molecule type" value="Genomic_DNA"/>
</dbReference>
<dbReference type="RefSeq" id="WP_088709424.1">
    <property type="nucleotide sequence ID" value="NZ_LSTO01000001.1"/>
</dbReference>
<evidence type="ECO:0008006" key="4">
    <source>
        <dbReference type="Google" id="ProtNLM"/>
    </source>
</evidence>
<reference evidence="2 3" key="1">
    <citation type="submission" date="2016-02" db="EMBL/GenBank/DDBJ databases">
        <authorList>
            <person name="Wen L."/>
            <person name="He K."/>
            <person name="Yang H."/>
        </authorList>
    </citation>
    <scope>NUCLEOTIDE SEQUENCE [LARGE SCALE GENOMIC DNA]</scope>
    <source>
        <strain evidence="2 3">TSA40</strain>
    </source>
</reference>
<organism evidence="2 3">
    <name type="scientific">Noviherbaspirillum denitrificans</name>
    <dbReference type="NCBI Taxonomy" id="1968433"/>
    <lineage>
        <taxon>Bacteria</taxon>
        <taxon>Pseudomonadati</taxon>
        <taxon>Pseudomonadota</taxon>
        <taxon>Betaproteobacteria</taxon>
        <taxon>Burkholderiales</taxon>
        <taxon>Oxalobacteraceae</taxon>
        <taxon>Noviherbaspirillum</taxon>
    </lineage>
</organism>
<keyword evidence="3" id="KW-1185">Reference proteome</keyword>
<dbReference type="OrthoDB" id="8590585at2"/>
<evidence type="ECO:0000256" key="1">
    <source>
        <dbReference type="SAM" id="SignalP"/>
    </source>
</evidence>
<dbReference type="SUPFAM" id="SSF48452">
    <property type="entry name" value="TPR-like"/>
    <property type="match status" value="1"/>
</dbReference>
<feature type="chain" id="PRO_5012965285" description="Lipoprotein" evidence="1">
    <location>
        <begin position="25"/>
        <end position="246"/>
    </location>
</feature>
<name>A0A254TJ03_9BURK</name>
<sequence length="246" mass="26826">MPIHHLTLAVLVAALAAGCAQLPASEEAAATMSAPDTDSHYARGLAHYRDHQPDAALTELTAAITGGRLKAAEENDARKHMAFIHCAAGRELPCREQFHAILKSDPDFELVSGESDHPQWGPVWRSIKGADEERRALSQASSPNATPAQQKLAEGIREYEAARYRHALDALQAAVKAGLPAKGDEMRAHKYTAFAFCLTKRMKQCRAEFRTMFEKDPAFALLPSESGHPAWASVYRSEKAAAGKKK</sequence>
<dbReference type="AlphaFoldDB" id="A0A254TJ03"/>
<comment type="caution">
    <text evidence="2">The sequence shown here is derived from an EMBL/GenBank/DDBJ whole genome shotgun (WGS) entry which is preliminary data.</text>
</comment>
<keyword evidence="1" id="KW-0732">Signal</keyword>
<evidence type="ECO:0000313" key="2">
    <source>
        <dbReference type="EMBL" id="OWW22609.1"/>
    </source>
</evidence>
<evidence type="ECO:0000313" key="3">
    <source>
        <dbReference type="Proteomes" id="UP000197535"/>
    </source>
</evidence>
<dbReference type="Gene3D" id="1.25.40.10">
    <property type="entry name" value="Tetratricopeptide repeat domain"/>
    <property type="match status" value="1"/>
</dbReference>
<feature type="signal peptide" evidence="1">
    <location>
        <begin position="1"/>
        <end position="24"/>
    </location>
</feature>
<proteinExistence type="predicted"/>
<dbReference type="Proteomes" id="UP000197535">
    <property type="component" value="Unassembled WGS sequence"/>
</dbReference>
<protein>
    <recommendedName>
        <fullName evidence="4">Lipoprotein</fullName>
    </recommendedName>
</protein>
<gene>
    <name evidence="2" type="ORF">AYR66_27015</name>
</gene>
<dbReference type="NCBIfam" id="NF038027">
    <property type="entry name" value="TssQ_fam"/>
    <property type="match status" value="2"/>
</dbReference>
<accession>A0A254TJ03</accession>
<dbReference type="InterPro" id="IPR047780">
    <property type="entry name" value="TssQ-like"/>
</dbReference>
<dbReference type="InterPro" id="IPR011990">
    <property type="entry name" value="TPR-like_helical_dom_sf"/>
</dbReference>